<dbReference type="AlphaFoldDB" id="A0A1E4SEY0"/>
<dbReference type="Pfam" id="PF04142">
    <property type="entry name" value="Nuc_sug_transp"/>
    <property type="match status" value="1"/>
</dbReference>
<dbReference type="PIRSF" id="PIRSF036436">
    <property type="entry name" value="UCP036436"/>
    <property type="match status" value="1"/>
</dbReference>
<evidence type="ECO:0000256" key="2">
    <source>
        <dbReference type="ARBA" id="ARBA00022692"/>
    </source>
</evidence>
<dbReference type="GO" id="GO:0015165">
    <property type="term" value="F:pyrimidine nucleotide-sugar transmembrane transporter activity"/>
    <property type="evidence" value="ECO:0007669"/>
    <property type="project" value="InterPro"/>
</dbReference>
<dbReference type="STRING" id="984487.A0A1E4SEY0"/>
<feature type="transmembrane region" description="Helical" evidence="5">
    <location>
        <begin position="50"/>
        <end position="70"/>
    </location>
</feature>
<dbReference type="PANTHER" id="PTHR13146">
    <property type="match status" value="1"/>
</dbReference>
<feature type="transmembrane region" description="Helical" evidence="5">
    <location>
        <begin position="157"/>
        <end position="174"/>
    </location>
</feature>
<evidence type="ECO:0000256" key="3">
    <source>
        <dbReference type="ARBA" id="ARBA00022989"/>
    </source>
</evidence>
<comment type="subcellular location">
    <subcellularLocation>
        <location evidence="1">Membrane</location>
        <topology evidence="1">Multi-pass membrane protein</topology>
    </subcellularLocation>
</comment>
<keyword evidence="4 5" id="KW-0472">Membrane</keyword>
<dbReference type="RefSeq" id="XP_020063148.1">
    <property type="nucleotide sequence ID" value="XM_020210307.1"/>
</dbReference>
<dbReference type="InterPro" id="IPR037185">
    <property type="entry name" value="EmrE-like"/>
</dbReference>
<accession>A0A1E4SEY0</accession>
<protein>
    <submittedName>
        <fullName evidence="6">UDP-galactose transporter</fullName>
    </submittedName>
</protein>
<keyword evidence="3 5" id="KW-1133">Transmembrane helix</keyword>
<dbReference type="SUPFAM" id="SSF103481">
    <property type="entry name" value="Multidrug resistance efflux transporter EmrE"/>
    <property type="match status" value="1"/>
</dbReference>
<dbReference type="GeneID" id="30984443"/>
<evidence type="ECO:0000313" key="7">
    <source>
        <dbReference type="Proteomes" id="UP000094285"/>
    </source>
</evidence>
<evidence type="ECO:0000256" key="5">
    <source>
        <dbReference type="SAM" id="Phobius"/>
    </source>
</evidence>
<feature type="transmembrane region" description="Helical" evidence="5">
    <location>
        <begin position="282"/>
        <end position="307"/>
    </location>
</feature>
<gene>
    <name evidence="6" type="ORF">CANTADRAFT_54274</name>
</gene>
<dbReference type="OrthoDB" id="408493at2759"/>
<sequence length="388" mass="43312">MGSASVIVIVVGTLITGAANSLFTKYQDNQCVRHCNNPDVTKHRNFEQPALQSLQMFVGEFCILLVYYLMYRTNLFRSKKDYTPIGDEDQLDEDTLISVFENVQLAIPAICDLCATTLFNIGLVYVPVSIYQMTRGAVVLFVAIMSVLFLKRRISKLEWIALAFVTIGVGVVGVSGSSSHSDESAEATKESAALVWFGIALILFATIIQALQFVVEEHILSKKAIRPMKLVYCEGFYGIVTISVVLVILNYVLGAVQSPDKFIDSPFNIGEAYSQFVHNKEIFSTSILIMISIAGFNFFGITITHLLSATSRSTVDTCRTLIVWALAIFMGWEKFKLLQFAGFVILVFGTLCFNGVIKPEEWLWIPKSLKTEASPRLLEEIEEPIERF</sequence>
<evidence type="ECO:0000256" key="4">
    <source>
        <dbReference type="ARBA" id="ARBA00023136"/>
    </source>
</evidence>
<dbReference type="GO" id="GO:0000139">
    <property type="term" value="C:Golgi membrane"/>
    <property type="evidence" value="ECO:0007669"/>
    <property type="project" value="InterPro"/>
</dbReference>
<keyword evidence="7" id="KW-1185">Reference proteome</keyword>
<feature type="transmembrane region" description="Helical" evidence="5">
    <location>
        <begin position="132"/>
        <end position="150"/>
    </location>
</feature>
<evidence type="ECO:0000313" key="6">
    <source>
        <dbReference type="EMBL" id="ODV78026.1"/>
    </source>
</evidence>
<proteinExistence type="predicted"/>
<dbReference type="PANTHER" id="PTHR13146:SF0">
    <property type="entry name" value="SOLUTE CARRIER FAMILY 35 MEMBER F6"/>
    <property type="match status" value="1"/>
</dbReference>
<feature type="transmembrane region" description="Helical" evidence="5">
    <location>
        <begin position="194"/>
        <end position="215"/>
    </location>
</feature>
<evidence type="ECO:0000256" key="1">
    <source>
        <dbReference type="ARBA" id="ARBA00004141"/>
    </source>
</evidence>
<keyword evidence="2 5" id="KW-0812">Transmembrane</keyword>
<dbReference type="Proteomes" id="UP000094285">
    <property type="component" value="Unassembled WGS sequence"/>
</dbReference>
<feature type="transmembrane region" description="Helical" evidence="5">
    <location>
        <begin position="338"/>
        <end position="357"/>
    </location>
</feature>
<dbReference type="InterPro" id="IPR012404">
    <property type="entry name" value="UCP036436"/>
</dbReference>
<reference evidence="7" key="1">
    <citation type="submission" date="2016-05" db="EMBL/GenBank/DDBJ databases">
        <title>Comparative genomics of biotechnologically important yeasts.</title>
        <authorList>
            <consortium name="DOE Joint Genome Institute"/>
            <person name="Riley R."/>
            <person name="Haridas S."/>
            <person name="Wolfe K.H."/>
            <person name="Lopes M.R."/>
            <person name="Hittinger C.T."/>
            <person name="Goker M."/>
            <person name="Salamov A."/>
            <person name="Wisecaver J."/>
            <person name="Long T.M."/>
            <person name="Aerts A.L."/>
            <person name="Barry K."/>
            <person name="Choi C."/>
            <person name="Clum A."/>
            <person name="Coughlan A.Y."/>
            <person name="Deshpande S."/>
            <person name="Douglass A.P."/>
            <person name="Hanson S.J."/>
            <person name="Klenk H.-P."/>
            <person name="Labutti K."/>
            <person name="Lapidus A."/>
            <person name="Lindquist E."/>
            <person name="Lipzen A."/>
            <person name="Meier-Kolthoff J.P."/>
            <person name="Ohm R.A."/>
            <person name="Otillar R.P."/>
            <person name="Pangilinan J."/>
            <person name="Peng Y."/>
            <person name="Rokas A."/>
            <person name="Rosa C.A."/>
            <person name="Scheuner C."/>
            <person name="Sibirny A.A."/>
            <person name="Slot J.C."/>
            <person name="Stielow J.B."/>
            <person name="Sun H."/>
            <person name="Kurtzman C.P."/>
            <person name="Blackwell M."/>
            <person name="Grigoriev I.V."/>
            <person name="Jeffries T.W."/>
        </authorList>
    </citation>
    <scope>NUCLEOTIDE SEQUENCE [LARGE SCALE GENOMIC DNA]</scope>
    <source>
        <strain evidence="7">NRRL Y-17324</strain>
    </source>
</reference>
<name>A0A1E4SEY0_9ASCO</name>
<feature type="transmembrane region" description="Helical" evidence="5">
    <location>
        <begin position="236"/>
        <end position="256"/>
    </location>
</feature>
<dbReference type="Gene3D" id="1.10.3730.20">
    <property type="match status" value="1"/>
</dbReference>
<dbReference type="InterPro" id="IPR007271">
    <property type="entry name" value="Nuc_sug_transpt"/>
</dbReference>
<dbReference type="EMBL" id="KV453914">
    <property type="protein sequence ID" value="ODV78026.1"/>
    <property type="molecule type" value="Genomic_DNA"/>
</dbReference>
<organism evidence="6 7">
    <name type="scientific">Suhomyces tanzawaensis NRRL Y-17324</name>
    <dbReference type="NCBI Taxonomy" id="984487"/>
    <lineage>
        <taxon>Eukaryota</taxon>
        <taxon>Fungi</taxon>
        <taxon>Dikarya</taxon>
        <taxon>Ascomycota</taxon>
        <taxon>Saccharomycotina</taxon>
        <taxon>Pichiomycetes</taxon>
        <taxon>Debaryomycetaceae</taxon>
        <taxon>Suhomyces</taxon>
    </lineage>
</organism>